<dbReference type="PANTHER" id="PTHR33988">
    <property type="entry name" value="ENDORIBONUCLEASE MAZF-RELATED"/>
    <property type="match status" value="1"/>
</dbReference>
<dbReference type="Pfam" id="PF02452">
    <property type="entry name" value="PemK_toxin"/>
    <property type="match status" value="1"/>
</dbReference>
<evidence type="ECO:0000313" key="3">
    <source>
        <dbReference type="EMBL" id="OIQ60103.1"/>
    </source>
</evidence>
<evidence type="ECO:0000313" key="4">
    <source>
        <dbReference type="Proteomes" id="UP000182811"/>
    </source>
</evidence>
<dbReference type="InterPro" id="IPR011067">
    <property type="entry name" value="Plasmid_toxin/cell-grow_inhib"/>
</dbReference>
<dbReference type="OrthoDB" id="2055210at2"/>
<dbReference type="GO" id="GO:0006402">
    <property type="term" value="P:mRNA catabolic process"/>
    <property type="evidence" value="ECO:0007669"/>
    <property type="project" value="TreeGrafter"/>
</dbReference>
<comment type="similarity">
    <text evidence="1">Belongs to the PemK/MazF family.</text>
</comment>
<dbReference type="GO" id="GO:0003677">
    <property type="term" value="F:DNA binding"/>
    <property type="evidence" value="ECO:0007669"/>
    <property type="project" value="InterPro"/>
</dbReference>
<keyword evidence="2" id="KW-1277">Toxin-antitoxin system</keyword>
<dbReference type="AlphaFoldDB" id="A0A1J5NWH4"/>
<proteinExistence type="inferred from homology"/>
<organism evidence="3 4">
    <name type="scientific">Neomoorella thermoacetica</name>
    <name type="common">Clostridium thermoaceticum</name>
    <dbReference type="NCBI Taxonomy" id="1525"/>
    <lineage>
        <taxon>Bacteria</taxon>
        <taxon>Bacillati</taxon>
        <taxon>Bacillota</taxon>
        <taxon>Clostridia</taxon>
        <taxon>Neomoorellales</taxon>
        <taxon>Neomoorellaceae</taxon>
        <taxon>Neomoorella</taxon>
    </lineage>
</organism>
<dbReference type="EMBL" id="MDDC01000006">
    <property type="protein sequence ID" value="OIQ60103.1"/>
    <property type="molecule type" value="Genomic_DNA"/>
</dbReference>
<dbReference type="GO" id="GO:0016075">
    <property type="term" value="P:rRNA catabolic process"/>
    <property type="evidence" value="ECO:0007669"/>
    <property type="project" value="TreeGrafter"/>
</dbReference>
<comment type="caution">
    <text evidence="3">The sequence shown here is derived from an EMBL/GenBank/DDBJ whole genome shotgun (WGS) entry which is preliminary data.</text>
</comment>
<reference evidence="3 4" key="1">
    <citation type="submission" date="2016-08" db="EMBL/GenBank/DDBJ databases">
        <title>Genome-based comparison of Moorella thermoacetic strains.</title>
        <authorList>
            <person name="Poehlein A."/>
            <person name="Bengelsdorf F.R."/>
            <person name="Esser C."/>
            <person name="Duerre P."/>
            <person name="Daniel R."/>
        </authorList>
    </citation>
    <scope>NUCLEOTIDE SEQUENCE [LARGE SCALE GENOMIC DNA]</scope>
    <source>
        <strain evidence="3 4">DSM 21394</strain>
    </source>
</reference>
<dbReference type="InterPro" id="IPR003477">
    <property type="entry name" value="PemK-like"/>
</dbReference>
<evidence type="ECO:0000256" key="2">
    <source>
        <dbReference type="ARBA" id="ARBA00022649"/>
    </source>
</evidence>
<dbReference type="EC" id="3.1.-.-" evidence="3"/>
<dbReference type="Proteomes" id="UP000182811">
    <property type="component" value="Unassembled WGS sequence"/>
</dbReference>
<keyword evidence="3" id="KW-0378">Hydrolase</keyword>
<evidence type="ECO:0000256" key="1">
    <source>
        <dbReference type="ARBA" id="ARBA00007521"/>
    </source>
</evidence>
<protein>
    <submittedName>
        <fullName evidence="3">Toxin MazF5</fullName>
        <ecNumber evidence="3">3.1.-.-</ecNumber>
    </submittedName>
</protein>
<dbReference type="Gene3D" id="2.30.30.110">
    <property type="match status" value="1"/>
</dbReference>
<accession>A0A1J5NWH4</accession>
<name>A0A1J5NWH4_NEOTH</name>
<dbReference type="SUPFAM" id="SSF50118">
    <property type="entry name" value="Cell growth inhibitor/plasmid maintenance toxic component"/>
    <property type="match status" value="1"/>
</dbReference>
<dbReference type="GO" id="GO:0004521">
    <property type="term" value="F:RNA endonuclease activity"/>
    <property type="evidence" value="ECO:0007669"/>
    <property type="project" value="TreeGrafter"/>
</dbReference>
<dbReference type="PANTHER" id="PTHR33988:SF2">
    <property type="entry name" value="ENDORIBONUCLEASE MAZF"/>
    <property type="match status" value="1"/>
</dbReference>
<sequence length="105" mass="11628">MNRGEVRWYSFKPPDKRRPVLILTRNSAISFLNDVTIAPVTSNIRDIPSEIVIGPEDGMPYHCAVNFDHIQTVSKDRLGELIATLSDDKMAEAGVAICFALGVEI</sequence>
<gene>
    <name evidence="3" type="primary">mazF5</name>
    <name evidence="3" type="ORF">MOTE_09370</name>
</gene>
<dbReference type="GO" id="GO:0016787">
    <property type="term" value="F:hydrolase activity"/>
    <property type="evidence" value="ECO:0007669"/>
    <property type="project" value="UniProtKB-KW"/>
</dbReference>